<dbReference type="Proteomes" id="UP000813385">
    <property type="component" value="Unassembled WGS sequence"/>
</dbReference>
<evidence type="ECO:0000259" key="2">
    <source>
        <dbReference type="PROSITE" id="PS50234"/>
    </source>
</evidence>
<dbReference type="OrthoDB" id="301415at2759"/>
<comment type="caution">
    <text evidence="3">The sequence shown here is derived from an EMBL/GenBank/DDBJ whole genome shotgun (WGS) entry which is preliminary data.</text>
</comment>
<keyword evidence="1" id="KW-0732">Signal</keyword>
<evidence type="ECO:0000313" key="3">
    <source>
        <dbReference type="EMBL" id="KAH7376438.1"/>
    </source>
</evidence>
<feature type="signal peptide" evidence="1">
    <location>
        <begin position="1"/>
        <end position="19"/>
    </location>
</feature>
<evidence type="ECO:0000256" key="1">
    <source>
        <dbReference type="SAM" id="SignalP"/>
    </source>
</evidence>
<dbReference type="CDD" id="cd00198">
    <property type="entry name" value="vWFA"/>
    <property type="match status" value="1"/>
</dbReference>
<dbReference type="Pfam" id="PF00092">
    <property type="entry name" value="VWA"/>
    <property type="match status" value="1"/>
</dbReference>
<keyword evidence="4" id="KW-1185">Reference proteome</keyword>
<dbReference type="AlphaFoldDB" id="A0A8K0TVX6"/>
<dbReference type="PROSITE" id="PS50234">
    <property type="entry name" value="VWFA"/>
    <property type="match status" value="1"/>
</dbReference>
<dbReference type="SUPFAM" id="SSF53300">
    <property type="entry name" value="vWA-like"/>
    <property type="match status" value="1"/>
</dbReference>
<accession>A0A8K0TVX6</accession>
<feature type="domain" description="VWFA" evidence="2">
    <location>
        <begin position="44"/>
        <end position="179"/>
    </location>
</feature>
<dbReference type="Gene3D" id="2.60.120.380">
    <property type="match status" value="1"/>
</dbReference>
<protein>
    <recommendedName>
        <fullName evidence="2">VWFA domain-containing protein</fullName>
    </recommendedName>
</protein>
<dbReference type="SMART" id="SM00327">
    <property type="entry name" value="VWA"/>
    <property type="match status" value="1"/>
</dbReference>
<sequence length="392" mass="39695">MKASLVLAAVFTAATSVQARYGSLYRRQDDTCKIDIPTSNGGRKVAVVLDSSGSMVDNDPGNLRVIAGKALNAQLVSSSAASGGASADLVTVVDFDDVGTVVYPLGDPSGATSAYDKIDSNGGTSAGDGISKAIEELTTPGHGDTKDRSGIIVLTDGEDGNPTLLLEQIKKAGSLGIRVSFGYLKPPSTANALEVKEAILQTGGTYSTFQEAESIQPWLYLLLSNGLTAGDSNSSKEQPLLSGITVAKISGADAVLFSYAASQGEKLVFTVESLSQQNLDVSLSKSGGSEIGKNSTTATDPADLSYQASGSETLLLSVSAVGSTADGVFQVSVNSSLGLSGCNLNQTKPSTPGGNSTLVPTGPPLPTVTAGVAKIGPLGLPLVLVGFAMAVL</sequence>
<dbReference type="InterPro" id="IPR036465">
    <property type="entry name" value="vWFA_dom_sf"/>
</dbReference>
<gene>
    <name evidence="3" type="ORF">B0T11DRAFT_293945</name>
</gene>
<evidence type="ECO:0000313" key="4">
    <source>
        <dbReference type="Proteomes" id="UP000813385"/>
    </source>
</evidence>
<proteinExistence type="predicted"/>
<name>A0A8K0TVX6_9PEZI</name>
<dbReference type="EMBL" id="JAGPXD010000001">
    <property type="protein sequence ID" value="KAH7376438.1"/>
    <property type="molecule type" value="Genomic_DNA"/>
</dbReference>
<dbReference type="Gene3D" id="3.40.50.410">
    <property type="entry name" value="von Willebrand factor, type A domain"/>
    <property type="match status" value="1"/>
</dbReference>
<dbReference type="InterPro" id="IPR002035">
    <property type="entry name" value="VWF_A"/>
</dbReference>
<reference evidence="3" key="1">
    <citation type="journal article" date="2021" name="Nat. Commun.">
        <title>Genetic determinants of endophytism in the Arabidopsis root mycobiome.</title>
        <authorList>
            <person name="Mesny F."/>
            <person name="Miyauchi S."/>
            <person name="Thiergart T."/>
            <person name="Pickel B."/>
            <person name="Atanasova L."/>
            <person name="Karlsson M."/>
            <person name="Huettel B."/>
            <person name="Barry K.W."/>
            <person name="Haridas S."/>
            <person name="Chen C."/>
            <person name="Bauer D."/>
            <person name="Andreopoulos W."/>
            <person name="Pangilinan J."/>
            <person name="LaButti K."/>
            <person name="Riley R."/>
            <person name="Lipzen A."/>
            <person name="Clum A."/>
            <person name="Drula E."/>
            <person name="Henrissat B."/>
            <person name="Kohler A."/>
            <person name="Grigoriev I.V."/>
            <person name="Martin F.M."/>
            <person name="Hacquard S."/>
        </authorList>
    </citation>
    <scope>NUCLEOTIDE SEQUENCE</scope>
    <source>
        <strain evidence="3">MPI-CAGE-AT-0016</strain>
    </source>
</reference>
<feature type="chain" id="PRO_5035449167" description="VWFA domain-containing protein" evidence="1">
    <location>
        <begin position="20"/>
        <end position="392"/>
    </location>
</feature>
<organism evidence="3 4">
    <name type="scientific">Plectosphaerella cucumerina</name>
    <dbReference type="NCBI Taxonomy" id="40658"/>
    <lineage>
        <taxon>Eukaryota</taxon>
        <taxon>Fungi</taxon>
        <taxon>Dikarya</taxon>
        <taxon>Ascomycota</taxon>
        <taxon>Pezizomycotina</taxon>
        <taxon>Sordariomycetes</taxon>
        <taxon>Hypocreomycetidae</taxon>
        <taxon>Glomerellales</taxon>
        <taxon>Plectosphaerellaceae</taxon>
        <taxon>Plectosphaerella</taxon>
    </lineage>
</organism>